<comment type="caution">
    <text evidence="2">The sequence shown here is derived from an EMBL/GenBank/DDBJ whole genome shotgun (WGS) entry which is preliminary data.</text>
</comment>
<keyword evidence="1" id="KW-0175">Coiled coil</keyword>
<gene>
    <name evidence="2" type="ORF">AB0L03_27065</name>
</gene>
<keyword evidence="3" id="KW-1185">Reference proteome</keyword>
<feature type="coiled-coil region" evidence="1">
    <location>
        <begin position="36"/>
        <end position="70"/>
    </location>
</feature>
<organism evidence="2 3">
    <name type="scientific">Streptomyces roseoverticillatus</name>
    <dbReference type="NCBI Taxonomy" id="66429"/>
    <lineage>
        <taxon>Bacteria</taxon>
        <taxon>Bacillati</taxon>
        <taxon>Actinomycetota</taxon>
        <taxon>Actinomycetes</taxon>
        <taxon>Kitasatosporales</taxon>
        <taxon>Streptomycetaceae</taxon>
        <taxon>Streptomyces</taxon>
    </lineage>
</organism>
<accession>A0ABV3J1G5</accession>
<evidence type="ECO:0000313" key="2">
    <source>
        <dbReference type="EMBL" id="MEV4926447.1"/>
    </source>
</evidence>
<evidence type="ECO:0000256" key="1">
    <source>
        <dbReference type="SAM" id="Coils"/>
    </source>
</evidence>
<dbReference type="EMBL" id="JBFASG010000034">
    <property type="protein sequence ID" value="MEV4926447.1"/>
    <property type="molecule type" value="Genomic_DNA"/>
</dbReference>
<dbReference type="RefSeq" id="WP_366089842.1">
    <property type="nucleotide sequence ID" value="NZ_JBFASG010000034.1"/>
</dbReference>
<dbReference type="Proteomes" id="UP001552479">
    <property type="component" value="Unassembled WGS sequence"/>
</dbReference>
<evidence type="ECO:0000313" key="3">
    <source>
        <dbReference type="Proteomes" id="UP001552479"/>
    </source>
</evidence>
<proteinExistence type="predicted"/>
<protein>
    <submittedName>
        <fullName evidence="2">Uncharacterized protein</fullName>
    </submittedName>
</protein>
<reference evidence="2 3" key="1">
    <citation type="submission" date="2024-06" db="EMBL/GenBank/DDBJ databases">
        <title>The Natural Products Discovery Center: Release of the First 8490 Sequenced Strains for Exploring Actinobacteria Biosynthetic Diversity.</title>
        <authorList>
            <person name="Kalkreuter E."/>
            <person name="Kautsar S.A."/>
            <person name="Yang D."/>
            <person name="Bader C.D."/>
            <person name="Teijaro C.N."/>
            <person name="Fluegel L."/>
            <person name="Davis C.M."/>
            <person name="Simpson J.R."/>
            <person name="Lauterbach L."/>
            <person name="Steele A.D."/>
            <person name="Gui C."/>
            <person name="Meng S."/>
            <person name="Li G."/>
            <person name="Viehrig K."/>
            <person name="Ye F."/>
            <person name="Su P."/>
            <person name="Kiefer A.F."/>
            <person name="Nichols A."/>
            <person name="Cepeda A.J."/>
            <person name="Yan W."/>
            <person name="Fan B."/>
            <person name="Jiang Y."/>
            <person name="Adhikari A."/>
            <person name="Zheng C.-J."/>
            <person name="Schuster L."/>
            <person name="Cowan T.M."/>
            <person name="Smanski M.J."/>
            <person name="Chevrette M.G."/>
            <person name="De Carvalho L.P.S."/>
            <person name="Shen B."/>
        </authorList>
    </citation>
    <scope>NUCLEOTIDE SEQUENCE [LARGE SCALE GENOMIC DNA]</scope>
    <source>
        <strain evidence="2 3">NPDC053791</strain>
    </source>
</reference>
<sequence>MVKKQNEVAHLLGEGKAVDDRIAQLQAANPVDQAQIGKLKARRADISKRLSDLKEEIAALHQDFQDCIAKHL</sequence>
<name>A0ABV3J1G5_9ACTN</name>